<feature type="compositionally biased region" description="Basic and acidic residues" evidence="1">
    <location>
        <begin position="67"/>
        <end position="89"/>
    </location>
</feature>
<evidence type="ECO:0000313" key="3">
    <source>
        <dbReference type="Proteomes" id="UP001151760"/>
    </source>
</evidence>
<evidence type="ECO:0000313" key="2">
    <source>
        <dbReference type="EMBL" id="GJT99152.1"/>
    </source>
</evidence>
<dbReference type="EMBL" id="BQNB010020743">
    <property type="protein sequence ID" value="GJT99152.1"/>
    <property type="molecule type" value="Genomic_DNA"/>
</dbReference>
<comment type="caution">
    <text evidence="2">The sequence shown here is derived from an EMBL/GenBank/DDBJ whole genome shotgun (WGS) entry which is preliminary data.</text>
</comment>
<proteinExistence type="predicted"/>
<reference evidence="2" key="1">
    <citation type="journal article" date="2022" name="Int. J. Mol. Sci.">
        <title>Draft Genome of Tanacetum Coccineum: Genomic Comparison of Closely Related Tanacetum-Family Plants.</title>
        <authorList>
            <person name="Yamashiro T."/>
            <person name="Shiraishi A."/>
            <person name="Nakayama K."/>
            <person name="Satake H."/>
        </authorList>
    </citation>
    <scope>NUCLEOTIDE SEQUENCE</scope>
</reference>
<name>A0ABQ5IGA9_9ASTR</name>
<accession>A0ABQ5IGA9</accession>
<gene>
    <name evidence="2" type="ORF">Tco_1094670</name>
</gene>
<evidence type="ECO:0000256" key="1">
    <source>
        <dbReference type="SAM" id="MobiDB-lite"/>
    </source>
</evidence>
<keyword evidence="3" id="KW-1185">Reference proteome</keyword>
<protein>
    <recommendedName>
        <fullName evidence="4">HNH homing endonuclease</fullName>
    </recommendedName>
</protein>
<sequence>MKNIVLYDEVQNSWNKKFGNHKMVEFQIIDGSTARFHGLAKLVATHSLPLRANVSIATFRDGLFKKKENAGNKRRSNDQNRNQGREDRNKRQRTGGNFALTILEQVKDNVRPRERNIDEYWWRIYKSGDLEVLES</sequence>
<evidence type="ECO:0008006" key="4">
    <source>
        <dbReference type="Google" id="ProtNLM"/>
    </source>
</evidence>
<organism evidence="2 3">
    <name type="scientific">Tanacetum coccineum</name>
    <dbReference type="NCBI Taxonomy" id="301880"/>
    <lineage>
        <taxon>Eukaryota</taxon>
        <taxon>Viridiplantae</taxon>
        <taxon>Streptophyta</taxon>
        <taxon>Embryophyta</taxon>
        <taxon>Tracheophyta</taxon>
        <taxon>Spermatophyta</taxon>
        <taxon>Magnoliopsida</taxon>
        <taxon>eudicotyledons</taxon>
        <taxon>Gunneridae</taxon>
        <taxon>Pentapetalae</taxon>
        <taxon>asterids</taxon>
        <taxon>campanulids</taxon>
        <taxon>Asterales</taxon>
        <taxon>Asteraceae</taxon>
        <taxon>Asteroideae</taxon>
        <taxon>Anthemideae</taxon>
        <taxon>Anthemidinae</taxon>
        <taxon>Tanacetum</taxon>
    </lineage>
</organism>
<feature type="region of interest" description="Disordered" evidence="1">
    <location>
        <begin position="67"/>
        <end position="97"/>
    </location>
</feature>
<reference evidence="2" key="2">
    <citation type="submission" date="2022-01" db="EMBL/GenBank/DDBJ databases">
        <authorList>
            <person name="Yamashiro T."/>
            <person name="Shiraishi A."/>
            <person name="Satake H."/>
            <person name="Nakayama K."/>
        </authorList>
    </citation>
    <scope>NUCLEOTIDE SEQUENCE</scope>
</reference>
<dbReference type="Proteomes" id="UP001151760">
    <property type="component" value="Unassembled WGS sequence"/>
</dbReference>